<evidence type="ECO:0000256" key="1">
    <source>
        <dbReference type="SAM" id="Phobius"/>
    </source>
</evidence>
<keyword evidence="1" id="KW-1133">Transmembrane helix</keyword>
<gene>
    <name evidence="2" type="ORF">H9L09_01865</name>
</gene>
<proteinExistence type="predicted"/>
<dbReference type="EMBL" id="CP060713">
    <property type="protein sequence ID" value="QNN53258.1"/>
    <property type="molecule type" value="Genomic_DNA"/>
</dbReference>
<protein>
    <submittedName>
        <fullName evidence="2">Uncharacterized protein</fullName>
    </submittedName>
</protein>
<organism evidence="2 3">
    <name type="scientific">Nocardioides mesophilus</name>
    <dbReference type="NCBI Taxonomy" id="433659"/>
    <lineage>
        <taxon>Bacteria</taxon>
        <taxon>Bacillati</taxon>
        <taxon>Actinomycetota</taxon>
        <taxon>Actinomycetes</taxon>
        <taxon>Propionibacteriales</taxon>
        <taxon>Nocardioidaceae</taxon>
        <taxon>Nocardioides</taxon>
    </lineage>
</organism>
<accession>A0A7G9RCD3</accession>
<sequence>MTTTTPATSETSATSTHRTLVGLLVALLLLCAVGAVLGVLAIGSDLQQRGEFLDGLGVMIGLGLLGLVLLPASLALLTLRALRRGRPSTWLWATATGTVGGVCVLPFLLLSPLSFPLLVVPVALSLTAFWARTDFVAHAGEARFGA</sequence>
<evidence type="ECO:0000313" key="2">
    <source>
        <dbReference type="EMBL" id="QNN53258.1"/>
    </source>
</evidence>
<dbReference type="Proteomes" id="UP000515947">
    <property type="component" value="Chromosome"/>
</dbReference>
<feature type="transmembrane region" description="Helical" evidence="1">
    <location>
        <begin position="89"/>
        <end position="109"/>
    </location>
</feature>
<feature type="transmembrane region" description="Helical" evidence="1">
    <location>
        <begin position="55"/>
        <end position="77"/>
    </location>
</feature>
<dbReference type="AlphaFoldDB" id="A0A7G9RCD3"/>
<dbReference type="KEGG" id="nmes:H9L09_01865"/>
<evidence type="ECO:0000313" key="3">
    <source>
        <dbReference type="Proteomes" id="UP000515947"/>
    </source>
</evidence>
<keyword evidence="3" id="KW-1185">Reference proteome</keyword>
<keyword evidence="1" id="KW-0812">Transmembrane</keyword>
<dbReference type="RefSeq" id="WP_187579100.1">
    <property type="nucleotide sequence ID" value="NZ_CP060713.1"/>
</dbReference>
<reference evidence="2 3" key="1">
    <citation type="submission" date="2020-08" db="EMBL/GenBank/DDBJ databases">
        <title>Genome sequence of Nocardioides mesophilus KACC 16243T.</title>
        <authorList>
            <person name="Hyun D.-W."/>
            <person name="Bae J.-W."/>
        </authorList>
    </citation>
    <scope>NUCLEOTIDE SEQUENCE [LARGE SCALE GENOMIC DNA]</scope>
    <source>
        <strain evidence="2 3">KACC 16243</strain>
    </source>
</reference>
<feature type="transmembrane region" description="Helical" evidence="1">
    <location>
        <begin position="20"/>
        <end position="43"/>
    </location>
</feature>
<name>A0A7G9RCD3_9ACTN</name>
<keyword evidence="1" id="KW-0472">Membrane</keyword>